<dbReference type="GO" id="GO:0003700">
    <property type="term" value="F:DNA-binding transcription factor activity"/>
    <property type="evidence" value="ECO:0007669"/>
    <property type="project" value="TreeGrafter"/>
</dbReference>
<accession>A0A8G1RE11</accession>
<dbReference type="GeneID" id="37158966"/>
<sequence length="448" mass="50552">MEEPSRLSDLAVTPEITEQNPPECCNDAVYGGTSRGKVECGQSHIFNACYWETYQDQCEIALFLRCFSEGPGKWTGVLGSHQLYFSQNMVSLSRASPVIRYAACALGAKYLGRIKRPELKTHKNMRNIFSESQPDFIWYGAKYYNKALKLLAHQAPCDSHGITKVPLCSASQTAMTGNSSDSHGTAANIYPAIAECILFQYVDIGDVSRRRTRLDSKNLSLWRDLGGLPLNGQGDLLLDHISEHEKAALLFKSLIRLLCQLLNSNLSDAAQWVCIKSEFDRWYCIVPGWFSSPLVWACAPHECPDDDVRRPAALSATWFSSDTCALAMAFYYMGRMLLLINQPTELFLEQYGDQPDVLVTYKRLWKDLHQHAIQTLSIARGIPTDTVRKYLLQPLYLAGRCLLDTRDRLELLGIFKQIGNDLGVATEYRQRDLCEEWGYPLSMCLGQI</sequence>
<dbReference type="AlphaFoldDB" id="A0A8G1RE11"/>
<evidence type="ECO:0000313" key="3">
    <source>
        <dbReference type="Proteomes" id="UP000249526"/>
    </source>
</evidence>
<dbReference type="PANTHER" id="PTHR37534">
    <property type="entry name" value="TRANSCRIPTIONAL ACTIVATOR PROTEIN UGA3"/>
    <property type="match status" value="1"/>
</dbReference>
<gene>
    <name evidence="2" type="ORF">BO85DRAFT_360787</name>
</gene>
<reference evidence="2 3" key="1">
    <citation type="submission" date="2018-02" db="EMBL/GenBank/DDBJ databases">
        <title>The genomes of Aspergillus section Nigri reveals drivers in fungal speciation.</title>
        <authorList>
            <consortium name="DOE Joint Genome Institute"/>
            <person name="Vesth T.C."/>
            <person name="Nybo J."/>
            <person name="Theobald S."/>
            <person name="Brandl J."/>
            <person name="Frisvad J.C."/>
            <person name="Nielsen K.F."/>
            <person name="Lyhne E.K."/>
            <person name="Kogle M.E."/>
            <person name="Kuo A."/>
            <person name="Riley R."/>
            <person name="Clum A."/>
            <person name="Nolan M."/>
            <person name="Lipzen A."/>
            <person name="Salamov A."/>
            <person name="Henrissat B."/>
            <person name="Wiebenga A."/>
            <person name="De vries R.P."/>
            <person name="Grigoriev I.V."/>
            <person name="Mortensen U.H."/>
            <person name="Andersen M.R."/>
            <person name="Baker S.E."/>
        </authorList>
    </citation>
    <scope>NUCLEOTIDE SEQUENCE [LARGE SCALE GENOMIC DNA]</scope>
    <source>
        <strain evidence="2 3">CBS 112811</strain>
    </source>
</reference>
<keyword evidence="1" id="KW-0539">Nucleus</keyword>
<dbReference type="GO" id="GO:0005634">
    <property type="term" value="C:nucleus"/>
    <property type="evidence" value="ECO:0007669"/>
    <property type="project" value="TreeGrafter"/>
</dbReference>
<evidence type="ECO:0000256" key="1">
    <source>
        <dbReference type="ARBA" id="ARBA00023242"/>
    </source>
</evidence>
<protein>
    <submittedName>
        <fullName evidence="2">Uncharacterized protein</fullName>
    </submittedName>
</protein>
<dbReference type="RefSeq" id="XP_025521433.1">
    <property type="nucleotide sequence ID" value="XM_025655564.1"/>
</dbReference>
<dbReference type="PANTHER" id="PTHR37534:SF9">
    <property type="entry name" value="ZN(II)2CYS6 TRANSCRIPTION FACTOR (EUROFUNG)"/>
    <property type="match status" value="1"/>
</dbReference>
<organism evidence="2 3">
    <name type="scientific">Aspergillus piperis CBS 112811</name>
    <dbReference type="NCBI Taxonomy" id="1448313"/>
    <lineage>
        <taxon>Eukaryota</taxon>
        <taxon>Fungi</taxon>
        <taxon>Dikarya</taxon>
        <taxon>Ascomycota</taxon>
        <taxon>Pezizomycotina</taxon>
        <taxon>Eurotiomycetes</taxon>
        <taxon>Eurotiomycetidae</taxon>
        <taxon>Eurotiales</taxon>
        <taxon>Aspergillaceae</taxon>
        <taxon>Aspergillus</taxon>
        <taxon>Aspergillus subgen. Circumdati</taxon>
    </lineage>
</organism>
<keyword evidence="3" id="KW-1185">Reference proteome</keyword>
<dbReference type="Proteomes" id="UP000249526">
    <property type="component" value="Unassembled WGS sequence"/>
</dbReference>
<dbReference type="GO" id="GO:0000976">
    <property type="term" value="F:transcription cis-regulatory region binding"/>
    <property type="evidence" value="ECO:0007669"/>
    <property type="project" value="TreeGrafter"/>
</dbReference>
<dbReference type="GO" id="GO:0045944">
    <property type="term" value="P:positive regulation of transcription by RNA polymerase II"/>
    <property type="evidence" value="ECO:0007669"/>
    <property type="project" value="TreeGrafter"/>
</dbReference>
<proteinExistence type="predicted"/>
<dbReference type="EMBL" id="KZ825054">
    <property type="protein sequence ID" value="RAH63511.1"/>
    <property type="molecule type" value="Genomic_DNA"/>
</dbReference>
<name>A0A8G1RE11_9EURO</name>
<evidence type="ECO:0000313" key="2">
    <source>
        <dbReference type="EMBL" id="RAH63511.1"/>
    </source>
</evidence>